<proteinExistence type="predicted"/>
<feature type="compositionally biased region" description="Pro residues" evidence="1">
    <location>
        <begin position="208"/>
        <end position="222"/>
    </location>
</feature>
<accession>A0A8I2YHZ2</accession>
<sequence>MKEGMYHHLAPILFVDPNQMTPNGFLKSPVLVNVLRLLISGRNALTKEKARGGPRARGQIHGIKSVTEGLITLAAIFINPSLKVRYLLTPDPELQSVGSETKIPYEVDYDFYLQCLLKQSTWAIRTIHFFNMEVFSSKADKNLSAGPAQPPAPTRTWEDDFLDNLDNVDVQMSSVAPEANANATLEQSGASISSASHLLSGSPVHDLPSPPARDLPSPPPARNSPSPLLVHALADPLQATASNSMISIDNHSGATLSSVSRLQVEVGQLRISGMSSEPRNETSSVIALTVSGRRVSSVRHAPIPIHLPETSAPSGGSEPLVQKRTTRSRAKAKK</sequence>
<name>A0A8I2YHZ2_9AGAM</name>
<gene>
    <name evidence="2" type="ORF">JVT61DRAFT_7429</name>
</gene>
<evidence type="ECO:0000313" key="2">
    <source>
        <dbReference type="EMBL" id="KAG6372669.1"/>
    </source>
</evidence>
<protein>
    <submittedName>
        <fullName evidence="2">Uncharacterized protein</fullName>
    </submittedName>
</protein>
<organism evidence="2 3">
    <name type="scientific">Boletus reticuloceps</name>
    <dbReference type="NCBI Taxonomy" id="495285"/>
    <lineage>
        <taxon>Eukaryota</taxon>
        <taxon>Fungi</taxon>
        <taxon>Dikarya</taxon>
        <taxon>Basidiomycota</taxon>
        <taxon>Agaricomycotina</taxon>
        <taxon>Agaricomycetes</taxon>
        <taxon>Agaricomycetidae</taxon>
        <taxon>Boletales</taxon>
        <taxon>Boletineae</taxon>
        <taxon>Boletaceae</taxon>
        <taxon>Boletoideae</taxon>
        <taxon>Boletus</taxon>
    </lineage>
</organism>
<feature type="region of interest" description="Disordered" evidence="1">
    <location>
        <begin position="304"/>
        <end position="334"/>
    </location>
</feature>
<evidence type="ECO:0000256" key="1">
    <source>
        <dbReference type="SAM" id="MobiDB-lite"/>
    </source>
</evidence>
<comment type="caution">
    <text evidence="2">The sequence shown here is derived from an EMBL/GenBank/DDBJ whole genome shotgun (WGS) entry which is preliminary data.</text>
</comment>
<dbReference type="Proteomes" id="UP000683000">
    <property type="component" value="Unassembled WGS sequence"/>
</dbReference>
<dbReference type="EMBL" id="JAGFBS010000026">
    <property type="protein sequence ID" value="KAG6372669.1"/>
    <property type="molecule type" value="Genomic_DNA"/>
</dbReference>
<dbReference type="InterPro" id="IPR046521">
    <property type="entry name" value="DUF6698"/>
</dbReference>
<evidence type="ECO:0000313" key="3">
    <source>
        <dbReference type="Proteomes" id="UP000683000"/>
    </source>
</evidence>
<feature type="region of interest" description="Disordered" evidence="1">
    <location>
        <begin position="196"/>
        <end position="228"/>
    </location>
</feature>
<keyword evidence="3" id="KW-1185">Reference proteome</keyword>
<feature type="compositionally biased region" description="Basic residues" evidence="1">
    <location>
        <begin position="324"/>
        <end position="334"/>
    </location>
</feature>
<dbReference type="OrthoDB" id="2857391at2759"/>
<reference evidence="2" key="1">
    <citation type="submission" date="2021-03" db="EMBL/GenBank/DDBJ databases">
        <title>Evolutionary innovations through gain and loss of genes in the ectomycorrhizal Boletales.</title>
        <authorList>
            <person name="Wu G."/>
            <person name="Miyauchi S."/>
            <person name="Morin E."/>
            <person name="Yang Z.-L."/>
            <person name="Xu J."/>
            <person name="Martin F.M."/>
        </authorList>
    </citation>
    <scope>NUCLEOTIDE SEQUENCE</scope>
    <source>
        <strain evidence="2">BR01</strain>
    </source>
</reference>
<dbReference type="Pfam" id="PF20414">
    <property type="entry name" value="DUF6698"/>
    <property type="match status" value="1"/>
</dbReference>
<dbReference type="AlphaFoldDB" id="A0A8I2YHZ2"/>